<keyword evidence="9" id="KW-1185">Reference proteome</keyword>
<protein>
    <submittedName>
        <fullName evidence="8">Pepsinogen c</fullName>
    </submittedName>
</protein>
<dbReference type="PANTHER" id="PTHR47966">
    <property type="entry name" value="BETA-SITE APP-CLEAVING ENZYME, ISOFORM A-RELATED"/>
    <property type="match status" value="1"/>
</dbReference>
<dbReference type="FunFam" id="2.40.70.10:FF:000115">
    <property type="entry name" value="Lysosomal aspartic protease"/>
    <property type="match status" value="1"/>
</dbReference>
<reference evidence="8 9" key="1">
    <citation type="submission" date="2014-06" db="EMBL/GenBank/DDBJ databases">
        <authorList>
            <person name="Swart Estienne"/>
        </authorList>
    </citation>
    <scope>NUCLEOTIDE SEQUENCE [LARGE SCALE GENOMIC DNA]</scope>
    <source>
        <strain evidence="8 9">130c</strain>
    </source>
</reference>
<feature type="domain" description="Peptidase A1" evidence="7">
    <location>
        <begin position="100"/>
        <end position="413"/>
    </location>
</feature>
<evidence type="ECO:0000256" key="6">
    <source>
        <dbReference type="SAM" id="SignalP"/>
    </source>
</evidence>
<keyword evidence="2" id="KW-0645">Protease</keyword>
<dbReference type="PANTHER" id="PTHR47966:SF51">
    <property type="entry name" value="BETA-SITE APP-CLEAVING ENZYME, ISOFORM A-RELATED"/>
    <property type="match status" value="1"/>
</dbReference>
<organism evidence="8 9">
    <name type="scientific">Stylonychia lemnae</name>
    <name type="common">Ciliate</name>
    <dbReference type="NCBI Taxonomy" id="5949"/>
    <lineage>
        <taxon>Eukaryota</taxon>
        <taxon>Sar</taxon>
        <taxon>Alveolata</taxon>
        <taxon>Ciliophora</taxon>
        <taxon>Intramacronucleata</taxon>
        <taxon>Spirotrichea</taxon>
        <taxon>Stichotrichia</taxon>
        <taxon>Sporadotrichida</taxon>
        <taxon>Oxytrichidae</taxon>
        <taxon>Stylonychinae</taxon>
        <taxon>Stylonychia</taxon>
    </lineage>
</organism>
<accession>A0A078A4U1</accession>
<dbReference type="EMBL" id="CCKQ01004628">
    <property type="protein sequence ID" value="CDW75789.1"/>
    <property type="molecule type" value="Genomic_DNA"/>
</dbReference>
<evidence type="ECO:0000256" key="1">
    <source>
        <dbReference type="ARBA" id="ARBA00007447"/>
    </source>
</evidence>
<dbReference type="GO" id="GO:0004190">
    <property type="term" value="F:aspartic-type endopeptidase activity"/>
    <property type="evidence" value="ECO:0007669"/>
    <property type="project" value="UniProtKB-KW"/>
</dbReference>
<evidence type="ECO:0000256" key="2">
    <source>
        <dbReference type="ARBA" id="ARBA00022670"/>
    </source>
</evidence>
<evidence type="ECO:0000259" key="7">
    <source>
        <dbReference type="PROSITE" id="PS51767"/>
    </source>
</evidence>
<dbReference type="AlphaFoldDB" id="A0A078A4U1"/>
<dbReference type="Gene3D" id="2.40.70.10">
    <property type="entry name" value="Acid Proteases"/>
    <property type="match status" value="2"/>
</dbReference>
<dbReference type="OMA" id="YWQIAIQ"/>
<dbReference type="InterPro" id="IPR033121">
    <property type="entry name" value="PEPTIDASE_A1"/>
</dbReference>
<dbReference type="InterPro" id="IPR021109">
    <property type="entry name" value="Peptidase_aspartic_dom_sf"/>
</dbReference>
<sequence>MKRFTTIQASVLALFLTQQISCLKSSDQIQQTPKFLSDANTDNDAKIDKKFSIPLEKSVNRAQSRSEKNFGLRSQVKSIHRPIDGKGATVNLTNNYNFDYIGTFYVGNPPQPIRGCFDTGSANSWILSSECTTDSCKNGINQFFNPDNSPTFSNLHLRDEIMFGSGKLSGYFGEDDFRLGLGDYGITIHKQTIGLIIEEAILDKDYDAIIGLAYPKMASHGKPIMDSMIDQKLLDTNMFAFFMSMTTNEQSELTFGGYDEDRVDGEINWHPVADQLFWSLNLEDIKLNGQSLGICQDRKCLVTPDSGTSLMTAPSWAFEKLKKLLPYKEDCNDKTQFGVLTFVIDGKEYDIPSHHFMERYINVFEFGDQVCSTSMSTLNIEQDGQENLFIVGDSFMQIYYSIFDRDNDRVGLVRAKQTQREQQIAQIDWKAMNGQFKPQNEHEQR</sequence>
<evidence type="ECO:0000256" key="5">
    <source>
        <dbReference type="PIRSR" id="PIRSR601461-1"/>
    </source>
</evidence>
<keyword evidence="6" id="KW-0732">Signal</keyword>
<dbReference type="InterPro" id="IPR034164">
    <property type="entry name" value="Pepsin-like_dom"/>
</dbReference>
<keyword evidence="4" id="KW-0378">Hydrolase</keyword>
<evidence type="ECO:0000313" key="8">
    <source>
        <dbReference type="EMBL" id="CDW75789.1"/>
    </source>
</evidence>
<proteinExistence type="inferred from homology"/>
<name>A0A078A4U1_STYLE</name>
<feature type="active site" evidence="5">
    <location>
        <position position="118"/>
    </location>
</feature>
<evidence type="ECO:0000256" key="4">
    <source>
        <dbReference type="ARBA" id="ARBA00022801"/>
    </source>
</evidence>
<evidence type="ECO:0000256" key="3">
    <source>
        <dbReference type="ARBA" id="ARBA00022750"/>
    </source>
</evidence>
<feature type="signal peptide" evidence="6">
    <location>
        <begin position="1"/>
        <end position="22"/>
    </location>
</feature>
<gene>
    <name evidence="8" type="primary">Contig19431.g20602</name>
    <name evidence="8" type="ORF">STYLEM_4784</name>
</gene>
<feature type="chain" id="PRO_5001729210" evidence="6">
    <location>
        <begin position="23"/>
        <end position="445"/>
    </location>
</feature>
<dbReference type="OrthoDB" id="771136at2759"/>
<dbReference type="GO" id="GO:0016485">
    <property type="term" value="P:protein processing"/>
    <property type="evidence" value="ECO:0007669"/>
    <property type="project" value="UniProtKB-ARBA"/>
</dbReference>
<dbReference type="SUPFAM" id="SSF50630">
    <property type="entry name" value="Acid proteases"/>
    <property type="match status" value="1"/>
</dbReference>
<dbReference type="Pfam" id="PF00026">
    <property type="entry name" value="Asp"/>
    <property type="match status" value="1"/>
</dbReference>
<dbReference type="PROSITE" id="PS51767">
    <property type="entry name" value="PEPTIDASE_A1"/>
    <property type="match status" value="1"/>
</dbReference>
<dbReference type="InParanoid" id="A0A078A4U1"/>
<feature type="active site" evidence="5">
    <location>
        <position position="305"/>
    </location>
</feature>
<evidence type="ECO:0000313" key="9">
    <source>
        <dbReference type="Proteomes" id="UP000039865"/>
    </source>
</evidence>
<dbReference type="InterPro" id="IPR001461">
    <property type="entry name" value="Aspartic_peptidase_A1"/>
</dbReference>
<keyword evidence="3" id="KW-0064">Aspartyl protease</keyword>
<dbReference type="Proteomes" id="UP000039865">
    <property type="component" value="Unassembled WGS sequence"/>
</dbReference>
<dbReference type="PRINTS" id="PR00792">
    <property type="entry name" value="PEPSIN"/>
</dbReference>
<comment type="similarity">
    <text evidence="1">Belongs to the peptidase A1 family.</text>
</comment>
<dbReference type="CDD" id="cd05471">
    <property type="entry name" value="pepsin_like"/>
    <property type="match status" value="1"/>
</dbReference>